<dbReference type="EMBL" id="CP002432">
    <property type="protein sequence ID" value="ADU66569.1"/>
    <property type="molecule type" value="Genomic_DNA"/>
</dbReference>
<dbReference type="eggNOG" id="COG2199">
    <property type="taxonomic scope" value="Bacteria"/>
</dbReference>
<proteinExistence type="predicted"/>
<dbReference type="Gene3D" id="3.30.70.270">
    <property type="match status" value="1"/>
</dbReference>
<sequence length="470" mass="53157">MDINRDLQNLMQLVASVTDAFTAAFFILNSSHTSLKLVACQTLSRNIVEDFSVPLENSLLGVIYKHGKVYDVSRTEREIHNFPYYAKDEDIKSFIGVPIEGQGILVVDTKRQFGFNDRDKKILSMFSLQIKTILNTYQHYKYYEEKAGYLDIVHGFNRIIQEGYEFNIILCQMVKLLCARLHVDTGLMATVDPTQKKYRIQFVTGQTFRSSERPAADFGTGLMGWICYNKKPLILGNVRKDGGNTCAYSFNEPFQFRSFLGYPIISEGNVVAVIALLSEREEFFAANDQAIFQLLVNYLAITRECMILRHKFSEIDPLTRLYNERFFVQTYDSIVKKAGEAYIVYIELERVDKLMNKFGFATIEKLLRKVASCLERIAGPGMIVAAFTPGHFGVLIPTEYSTVEAQQYMDGVAEQLSDEALEADGKKFQVFFRMTIARGSTGVDAPSVLAYAQGKLHAGKGHAVRNGELS</sequence>
<dbReference type="SUPFAM" id="SSF55781">
    <property type="entry name" value="GAF domain-like"/>
    <property type="match status" value="2"/>
</dbReference>
<dbReference type="OrthoDB" id="5496147at2"/>
<feature type="domain" description="GAF" evidence="1">
    <location>
        <begin position="2"/>
        <end position="144"/>
    </location>
</feature>
<dbReference type="SUPFAM" id="SSF55073">
    <property type="entry name" value="Nucleotide cyclase"/>
    <property type="match status" value="1"/>
</dbReference>
<evidence type="ECO:0000259" key="2">
    <source>
        <dbReference type="SMART" id="SM00267"/>
    </source>
</evidence>
<dbReference type="InterPro" id="IPR029016">
    <property type="entry name" value="GAF-like_dom_sf"/>
</dbReference>
<evidence type="ECO:0000313" key="4">
    <source>
        <dbReference type="Proteomes" id="UP000002572"/>
    </source>
</evidence>
<accession>E6W1M0</accession>
<protein>
    <submittedName>
        <fullName evidence="3">GAF domain protein</fullName>
    </submittedName>
</protein>
<dbReference type="Pfam" id="PF01590">
    <property type="entry name" value="GAF"/>
    <property type="match status" value="1"/>
</dbReference>
<dbReference type="InParanoid" id="E6W1M0"/>
<feature type="domain" description="GGDEF" evidence="2">
    <location>
        <begin position="302"/>
        <end position="465"/>
    </location>
</feature>
<dbReference type="SMART" id="SM00267">
    <property type="entry name" value="GGDEF"/>
    <property type="match status" value="1"/>
</dbReference>
<feature type="domain" description="GAF" evidence="1">
    <location>
        <begin position="165"/>
        <end position="313"/>
    </location>
</feature>
<dbReference type="AlphaFoldDB" id="E6W1M0"/>
<dbReference type="RefSeq" id="WP_013506449.1">
    <property type="nucleotide sequence ID" value="NC_014836.1"/>
</dbReference>
<dbReference type="InterPro" id="IPR029787">
    <property type="entry name" value="Nucleotide_cyclase"/>
</dbReference>
<dbReference type="STRING" id="653733.Selin_1842"/>
<name>E6W1M0_DESIS</name>
<evidence type="ECO:0000313" key="3">
    <source>
        <dbReference type="EMBL" id="ADU66569.1"/>
    </source>
</evidence>
<reference evidence="3 4" key="1">
    <citation type="submission" date="2010-12" db="EMBL/GenBank/DDBJ databases">
        <title>Complete sequence of Desulfurispirillum indicum S5.</title>
        <authorList>
            <consortium name="US DOE Joint Genome Institute"/>
            <person name="Lucas S."/>
            <person name="Copeland A."/>
            <person name="Lapidus A."/>
            <person name="Cheng J.-F."/>
            <person name="Goodwin L."/>
            <person name="Pitluck S."/>
            <person name="Chertkov O."/>
            <person name="Held B."/>
            <person name="Detter J.C."/>
            <person name="Han C."/>
            <person name="Tapia R."/>
            <person name="Land M."/>
            <person name="Hauser L."/>
            <person name="Kyrpides N."/>
            <person name="Ivanova N."/>
            <person name="Mikhailova N."/>
            <person name="Haggblom M."/>
            <person name="Rauschenbach I."/>
            <person name="Bini E."/>
            <person name="Woyke T."/>
        </authorList>
    </citation>
    <scope>NUCLEOTIDE SEQUENCE [LARGE SCALE GENOMIC DNA]</scope>
    <source>
        <strain evidence="4">ATCC BAA-1389 / DSM 22839 / S5</strain>
    </source>
</reference>
<dbReference type="HOGENOM" id="CLU_581051_0_0_0"/>
<gene>
    <name evidence="3" type="ordered locus">Selin_1842</name>
</gene>
<dbReference type="InterPro" id="IPR043128">
    <property type="entry name" value="Rev_trsase/Diguanyl_cyclase"/>
</dbReference>
<dbReference type="Pfam" id="PF00990">
    <property type="entry name" value="GGDEF"/>
    <property type="match status" value="1"/>
</dbReference>
<keyword evidence="4" id="KW-1185">Reference proteome</keyword>
<dbReference type="Proteomes" id="UP000002572">
    <property type="component" value="Chromosome"/>
</dbReference>
<dbReference type="InterPro" id="IPR000160">
    <property type="entry name" value="GGDEF_dom"/>
</dbReference>
<dbReference type="Gene3D" id="3.30.450.40">
    <property type="match status" value="2"/>
</dbReference>
<dbReference type="SMART" id="SM00065">
    <property type="entry name" value="GAF"/>
    <property type="match status" value="2"/>
</dbReference>
<dbReference type="InterPro" id="IPR003018">
    <property type="entry name" value="GAF"/>
</dbReference>
<evidence type="ECO:0000259" key="1">
    <source>
        <dbReference type="SMART" id="SM00065"/>
    </source>
</evidence>
<dbReference type="eggNOG" id="COG2203">
    <property type="taxonomic scope" value="Bacteria"/>
</dbReference>
<dbReference type="KEGG" id="din:Selin_1842"/>
<organism evidence="3 4">
    <name type="scientific">Desulfurispirillum indicum (strain ATCC BAA-1389 / DSM 22839 / S5)</name>
    <dbReference type="NCBI Taxonomy" id="653733"/>
    <lineage>
        <taxon>Bacteria</taxon>
        <taxon>Pseudomonadati</taxon>
        <taxon>Chrysiogenota</taxon>
        <taxon>Chrysiogenia</taxon>
        <taxon>Chrysiogenales</taxon>
        <taxon>Chrysiogenaceae</taxon>
        <taxon>Desulfurispirillum</taxon>
    </lineage>
</organism>
<dbReference type="Pfam" id="PF13185">
    <property type="entry name" value="GAF_2"/>
    <property type="match status" value="1"/>
</dbReference>